<dbReference type="PANTHER" id="PTHR21064">
    <property type="entry name" value="AMINOGLYCOSIDE PHOSPHOTRANSFERASE DOMAIN-CONTAINING PROTEIN-RELATED"/>
    <property type="match status" value="1"/>
</dbReference>
<dbReference type="GeneID" id="301136858"/>
<dbReference type="SUPFAM" id="SSF56112">
    <property type="entry name" value="Protein kinase-like (PK-like)"/>
    <property type="match status" value="1"/>
</dbReference>
<dbReference type="RefSeq" id="WP_053417338.1">
    <property type="nucleotide sequence ID" value="NZ_LILB01000005.1"/>
</dbReference>
<dbReference type="InterPro" id="IPR002575">
    <property type="entry name" value="Aminoglycoside_PTrfase"/>
</dbReference>
<dbReference type="STRING" id="263475.AMD00_12210"/>
<dbReference type="InterPro" id="IPR050249">
    <property type="entry name" value="Pseudomonas-type_ThrB"/>
</dbReference>
<dbReference type="InterPro" id="IPR011009">
    <property type="entry name" value="Kinase-like_dom_sf"/>
</dbReference>
<proteinExistence type="inferred from homology"/>
<evidence type="ECO:0000313" key="3">
    <source>
        <dbReference type="EMBL" id="KOO49145.1"/>
    </source>
</evidence>
<dbReference type="GO" id="GO:0019202">
    <property type="term" value="F:amino acid kinase activity"/>
    <property type="evidence" value="ECO:0007669"/>
    <property type="project" value="TreeGrafter"/>
</dbReference>
<dbReference type="EMBL" id="LILB01000005">
    <property type="protein sequence ID" value="KOO49145.1"/>
    <property type="molecule type" value="Genomic_DNA"/>
</dbReference>
<dbReference type="Gene3D" id="3.90.1200.10">
    <property type="match status" value="1"/>
</dbReference>
<sequence>MMNLGNMVRGVASDAVAQSLVQFWEYDEGTLELWRASSNFVYAFERNQVQYFLRFSFEQDKSIEQIKAELEFMQYLQFNGFPSVTPIQSISGELIETLKTPEGTFIAVVFSAANGINLDADTITAKQMEEWGRSLASLHFLSKTFEPVSERRKSWLDTVQFMECVFKKHPGEQIALQELSRVANWLQSLPTNNDVFGLIHYDFQLDNIFFEEDKDHSFNIIDFDDAIYHWYALDIVTALDDFIDDDNPHSKLLIQSFLNGYRSKMGLENDVVAQFPQFQRYANLYKFSKILKSLDYGEINETPSWFVGLRGKLVRVADELRQSFQKPWQKNNMK</sequence>
<dbReference type="Gene3D" id="3.30.200.20">
    <property type="entry name" value="Phosphorylase Kinase, domain 1"/>
    <property type="match status" value="1"/>
</dbReference>
<dbReference type="Proteomes" id="UP000036867">
    <property type="component" value="Unassembled WGS sequence"/>
</dbReference>
<comment type="similarity">
    <text evidence="1">Belongs to the pseudomonas-type ThrB family.</text>
</comment>
<accession>A0A0M0LDG9</accession>
<evidence type="ECO:0000256" key="1">
    <source>
        <dbReference type="ARBA" id="ARBA00038240"/>
    </source>
</evidence>
<keyword evidence="3" id="KW-0808">Transferase</keyword>
<keyword evidence="4" id="KW-1185">Reference proteome</keyword>
<dbReference type="PANTHER" id="PTHR21064:SF6">
    <property type="entry name" value="AMINOGLYCOSIDE PHOSPHOTRANSFERASE DOMAIN-CONTAINING PROTEIN"/>
    <property type="match status" value="1"/>
</dbReference>
<protein>
    <submittedName>
        <fullName evidence="3">Aminoglycoside phosphotransferase</fullName>
    </submittedName>
</protein>
<evidence type="ECO:0000313" key="4">
    <source>
        <dbReference type="Proteomes" id="UP000036867"/>
    </source>
</evidence>
<dbReference type="OrthoDB" id="4030632at2"/>
<feature type="domain" description="Aminoglycoside phosphotransferase" evidence="2">
    <location>
        <begin position="38"/>
        <end position="246"/>
    </location>
</feature>
<name>A0A0M0LDG9_9BACL</name>
<organism evidence="3 4">
    <name type="scientific">Viridibacillus arvi</name>
    <dbReference type="NCBI Taxonomy" id="263475"/>
    <lineage>
        <taxon>Bacteria</taxon>
        <taxon>Bacillati</taxon>
        <taxon>Bacillota</taxon>
        <taxon>Bacilli</taxon>
        <taxon>Bacillales</taxon>
        <taxon>Caryophanaceae</taxon>
        <taxon>Viridibacillus</taxon>
    </lineage>
</organism>
<dbReference type="AlphaFoldDB" id="A0A0M0LDG9"/>
<reference evidence="4" key="1">
    <citation type="submission" date="2015-08" db="EMBL/GenBank/DDBJ databases">
        <title>Fjat-10028 dsm 16317.</title>
        <authorList>
            <person name="Liu B."/>
            <person name="Wang J."/>
            <person name="Zhu Y."/>
            <person name="Liu G."/>
            <person name="Chen Q."/>
            <person name="Chen Z."/>
            <person name="Lan J."/>
            <person name="Che J."/>
            <person name="Ge C."/>
            <person name="Shi H."/>
            <person name="Pan Z."/>
            <person name="Liu X."/>
        </authorList>
    </citation>
    <scope>NUCLEOTIDE SEQUENCE [LARGE SCALE GENOMIC DNA]</scope>
    <source>
        <strain evidence="4">DSM 16317</strain>
    </source>
</reference>
<dbReference type="Pfam" id="PF01636">
    <property type="entry name" value="APH"/>
    <property type="match status" value="1"/>
</dbReference>
<evidence type="ECO:0000259" key="2">
    <source>
        <dbReference type="Pfam" id="PF01636"/>
    </source>
</evidence>
<comment type="caution">
    <text evidence="3">The sequence shown here is derived from an EMBL/GenBank/DDBJ whole genome shotgun (WGS) entry which is preliminary data.</text>
</comment>
<gene>
    <name evidence="3" type="ORF">AMD00_12210</name>
</gene>